<evidence type="ECO:0000256" key="1">
    <source>
        <dbReference type="SAM" id="MobiDB-lite"/>
    </source>
</evidence>
<accession>A0A427A4N7</accession>
<comment type="caution">
    <text evidence="2">The sequence shown here is derived from an EMBL/GenBank/DDBJ whole genome shotgun (WGS) entry which is preliminary data.</text>
</comment>
<organism evidence="2 3">
    <name type="scientific">Ensete ventricosum</name>
    <name type="common">Abyssinian banana</name>
    <name type="synonym">Musa ensete</name>
    <dbReference type="NCBI Taxonomy" id="4639"/>
    <lineage>
        <taxon>Eukaryota</taxon>
        <taxon>Viridiplantae</taxon>
        <taxon>Streptophyta</taxon>
        <taxon>Embryophyta</taxon>
        <taxon>Tracheophyta</taxon>
        <taxon>Spermatophyta</taxon>
        <taxon>Magnoliopsida</taxon>
        <taxon>Liliopsida</taxon>
        <taxon>Zingiberales</taxon>
        <taxon>Musaceae</taxon>
        <taxon>Ensete</taxon>
    </lineage>
</organism>
<name>A0A427A4N7_ENSVE</name>
<feature type="compositionally biased region" description="Polar residues" evidence="1">
    <location>
        <begin position="212"/>
        <end position="222"/>
    </location>
</feature>
<dbReference type="AlphaFoldDB" id="A0A427A4N7"/>
<feature type="region of interest" description="Disordered" evidence="1">
    <location>
        <begin position="170"/>
        <end position="236"/>
    </location>
</feature>
<proteinExistence type="predicted"/>
<evidence type="ECO:0000313" key="3">
    <source>
        <dbReference type="Proteomes" id="UP000287651"/>
    </source>
</evidence>
<dbReference type="Proteomes" id="UP000287651">
    <property type="component" value="Unassembled WGS sequence"/>
</dbReference>
<protein>
    <submittedName>
        <fullName evidence="2">Uncharacterized protein</fullName>
    </submittedName>
</protein>
<evidence type="ECO:0000313" key="2">
    <source>
        <dbReference type="EMBL" id="RRT71161.1"/>
    </source>
</evidence>
<feature type="compositionally biased region" description="Basic and acidic residues" evidence="1">
    <location>
        <begin position="176"/>
        <end position="187"/>
    </location>
</feature>
<reference evidence="2 3" key="1">
    <citation type="journal article" date="2014" name="Agronomy (Basel)">
        <title>A Draft Genome Sequence for Ensete ventricosum, the Drought-Tolerant Tree Against Hunger.</title>
        <authorList>
            <person name="Harrison J."/>
            <person name="Moore K.A."/>
            <person name="Paszkiewicz K."/>
            <person name="Jones T."/>
            <person name="Grant M."/>
            <person name="Ambacheew D."/>
            <person name="Muzemil S."/>
            <person name="Studholme D.J."/>
        </authorList>
    </citation>
    <scope>NUCLEOTIDE SEQUENCE [LARGE SCALE GENOMIC DNA]</scope>
</reference>
<gene>
    <name evidence="2" type="ORF">B296_00002829</name>
</gene>
<sequence>MLRGRHHPILQLVYGVLPPVQEPWQLIRTGFRVSEAPTNNKGWETRYLFVSRPKWGFQLEWSAHLISNIPPYLSEESVLVGRLKGILSSYQVIRDIIELMLVEAGLSLAPRRMHFISFTDMVTLGKLRGMPKVSVSQPVARAPYALSEVQEVPTGASMRAMVTPAPKRLTAGFTSHSEDPAHPEKRVKMTSGRHKSRRDEGGSLSHSKGKEPTTSGGESTSRCKPDGGALKSSSRIWQDGATTIEFGRGVLQPQPVKELYTSPSKVLIDRAAKAMVWMRDIAG</sequence>
<dbReference type="EMBL" id="AMZH03003788">
    <property type="protein sequence ID" value="RRT71161.1"/>
    <property type="molecule type" value="Genomic_DNA"/>
</dbReference>